<evidence type="ECO:0000313" key="1">
    <source>
        <dbReference type="RefSeq" id="XP_016452740.1"/>
    </source>
</evidence>
<dbReference type="OrthoDB" id="1729427at2759"/>
<reference evidence="1" key="1">
    <citation type="submission" date="2025-08" db="UniProtKB">
        <authorList>
            <consortium name="RefSeq"/>
        </authorList>
    </citation>
    <scope>IDENTIFICATION</scope>
</reference>
<protein>
    <submittedName>
        <fullName evidence="1">Uncharacterized protein</fullName>
    </submittedName>
</protein>
<dbReference type="RefSeq" id="XP_016452740.1">
    <property type="nucleotide sequence ID" value="XM_016597254.1"/>
</dbReference>
<organism evidence="1">
    <name type="scientific">Nicotiana tabacum</name>
    <name type="common">Common tobacco</name>
    <dbReference type="NCBI Taxonomy" id="4097"/>
    <lineage>
        <taxon>Eukaryota</taxon>
        <taxon>Viridiplantae</taxon>
        <taxon>Streptophyta</taxon>
        <taxon>Embryophyta</taxon>
        <taxon>Tracheophyta</taxon>
        <taxon>Spermatophyta</taxon>
        <taxon>Magnoliopsida</taxon>
        <taxon>eudicotyledons</taxon>
        <taxon>Gunneridae</taxon>
        <taxon>Pentapetalae</taxon>
        <taxon>asterids</taxon>
        <taxon>lamiids</taxon>
        <taxon>Solanales</taxon>
        <taxon>Solanaceae</taxon>
        <taxon>Nicotianoideae</taxon>
        <taxon>Nicotianeae</taxon>
        <taxon>Nicotiana</taxon>
    </lineage>
</organism>
<dbReference type="PANTHER" id="PTHR47481:SF21">
    <property type="entry name" value="BASIC-LEUCINE ZIPPER TRANSCRIPTION FACTOR Q-RELATED"/>
    <property type="match status" value="1"/>
</dbReference>
<name>A0A1S3YKW4_TOBAC</name>
<gene>
    <name evidence="1" type="primary">LOC107777258</name>
</gene>
<dbReference type="KEGG" id="nta:107777258"/>
<proteinExistence type="predicted"/>
<dbReference type="PANTHER" id="PTHR47481">
    <property type="match status" value="1"/>
</dbReference>
<dbReference type="PaxDb" id="4097-A0A1S3YKW4"/>
<accession>A0A1S3YKW4</accession>
<sequence length="267" mass="30384">MASINPTIVATVAVASTTKLAWDSLHMAYANKSQTQVFSYRDQLARLSKDSRQSLNISMKCPDFREISAAIRARNSIISYEELYAKLIDHELFLKHEELKKETAPITVAMVTHNRTNNSSNHRVRRRTTTHNGVTTIVLMLLLKDVTPITMFVVTYATNKVILQMFAGTQVAPNQWLVDSGATHHVTTERTNLEAVAKLAHRRHQRHRRSERGSRRSDLRRCDRWTAKAAFPPACKPPQKRASSQAFMTAEKARLTQKRCRTYAPKS</sequence>
<dbReference type="AlphaFoldDB" id="A0A1S3YKW4"/>